<evidence type="ECO:0000313" key="2">
    <source>
        <dbReference type="EMBL" id="EIN00408.1"/>
    </source>
</evidence>
<dbReference type="Gene3D" id="3.30.420.10">
    <property type="entry name" value="Ribonuclease H-like superfamily/Ribonuclease H"/>
    <property type="match status" value="1"/>
</dbReference>
<dbReference type="PROSITE" id="PS50994">
    <property type="entry name" value="INTEGRASE"/>
    <property type="match status" value="1"/>
</dbReference>
<reference evidence="2 3" key="1">
    <citation type="journal article" date="2012" name="J. Bacteriol.">
        <title>Draft Genome Sequence of the Soil Bacterium Burkholderia terrae Strain BS001, Which Interacts with Fungal Surface Structures.</title>
        <authorList>
            <person name="Nazir R."/>
            <person name="Hansen M.A."/>
            <person name="Sorensen S."/>
            <person name="van Elsas J.D."/>
        </authorList>
    </citation>
    <scope>NUCLEOTIDE SEQUENCE [LARGE SCALE GENOMIC DNA]</scope>
    <source>
        <strain evidence="2 3">BS001</strain>
    </source>
</reference>
<comment type="caution">
    <text evidence="2">The sequence shown here is derived from an EMBL/GenBank/DDBJ whole genome shotgun (WGS) entry which is preliminary data.</text>
</comment>
<keyword evidence="3" id="KW-1185">Reference proteome</keyword>
<dbReference type="InterPro" id="IPR012337">
    <property type="entry name" value="RNaseH-like_sf"/>
</dbReference>
<evidence type="ECO:0000313" key="3">
    <source>
        <dbReference type="Proteomes" id="UP000004980"/>
    </source>
</evidence>
<gene>
    <name evidence="2" type="ORF">WQE_15296</name>
</gene>
<dbReference type="Proteomes" id="UP000004980">
    <property type="component" value="Unassembled WGS sequence"/>
</dbReference>
<dbReference type="InterPro" id="IPR001584">
    <property type="entry name" value="Integrase_cat-core"/>
</dbReference>
<accession>A0ABN0FNM8</accession>
<dbReference type="RefSeq" id="WP_007582225.1">
    <property type="nucleotide sequence ID" value="NZ_AKAU01000079.1"/>
</dbReference>
<feature type="domain" description="Integrase catalytic" evidence="1">
    <location>
        <begin position="172"/>
        <end position="342"/>
    </location>
</feature>
<dbReference type="InterPro" id="IPR036397">
    <property type="entry name" value="RNaseH_sf"/>
</dbReference>
<dbReference type="Pfam" id="PF00665">
    <property type="entry name" value="rve"/>
    <property type="match status" value="1"/>
</dbReference>
<dbReference type="SUPFAM" id="SSF53098">
    <property type="entry name" value="Ribonuclease H-like"/>
    <property type="match status" value="1"/>
</dbReference>
<sequence>MTEHRDLPVRDRWARLRFAVVGPLLAAPPEPGELGELINTLTRKCWRHPVTGADVRFGYSTIERWFYQARRAAHDPVASLADRKRPRGTSPSLSPEAVQAIHAQYQQHPGWSRQLHYDNLLAVLGEANLPSYATVRRYFMANGLFRQRKPRHTSAGAMLARDRLEKLEVRSFEVEHVNALWHLDFHHGSRKLLSKDGQWITPMLLCLLDDRSRVVCHAQWFLDETAQSLVHGLCQAFQRRGLCRALMTDNGSAMLAEETTAGLHALGVLHQTTLPYSPHQNAKQETFWARVEGRVMAMLEGESDLTLDLLNRATHAWIEHEYHRAHHSEIGCTPLERYLAGPDVSRECPSSNALRSAFRIDVTRTQRRSDGTASLDGTRFEIPSAYRHLQRVRLRYARWNLGHVDLVDADTGKILCPVRPLDKAANADGQRRRLDDLSSTANLAPVSQPGIAPLLRQLLAEHAATGLPPAWIPADWQEGA</sequence>
<evidence type="ECO:0000259" key="1">
    <source>
        <dbReference type="PROSITE" id="PS50994"/>
    </source>
</evidence>
<dbReference type="PANTHER" id="PTHR35004:SF6">
    <property type="entry name" value="TRANSPOSASE"/>
    <property type="match status" value="1"/>
</dbReference>
<dbReference type="EMBL" id="AKAU01000079">
    <property type="protein sequence ID" value="EIN00408.1"/>
    <property type="molecule type" value="Genomic_DNA"/>
</dbReference>
<name>A0ABN0FNM8_9BURK</name>
<dbReference type="PANTHER" id="PTHR35004">
    <property type="entry name" value="TRANSPOSASE RV3428C-RELATED"/>
    <property type="match status" value="1"/>
</dbReference>
<proteinExistence type="predicted"/>
<organism evidence="2 3">
    <name type="scientific">Paraburkholderia hospita</name>
    <dbReference type="NCBI Taxonomy" id="169430"/>
    <lineage>
        <taxon>Bacteria</taxon>
        <taxon>Pseudomonadati</taxon>
        <taxon>Pseudomonadota</taxon>
        <taxon>Betaproteobacteria</taxon>
        <taxon>Burkholderiales</taxon>
        <taxon>Burkholderiaceae</taxon>
        <taxon>Paraburkholderia</taxon>
    </lineage>
</organism>
<protein>
    <submittedName>
        <fullName evidence="2">Integrase</fullName>
    </submittedName>
</protein>